<dbReference type="SFLD" id="SFLDG00363">
    <property type="entry name" value="AMPS_(cytGST):_Alpha-__Mu-__Pi"/>
    <property type="match status" value="1"/>
</dbReference>
<dbReference type="PANTHER" id="PTHR11571">
    <property type="entry name" value="GLUTATHIONE S-TRANSFERASE"/>
    <property type="match status" value="1"/>
</dbReference>
<comment type="similarity">
    <text evidence="3">Belongs to the GST superfamily. Pi family.</text>
</comment>
<comment type="function">
    <text evidence="1">Conjugation of reduced glutathione to a wide number of exogenous and endogenous hydrophobic electrophiles.</text>
</comment>
<dbReference type="InterPro" id="IPR036249">
    <property type="entry name" value="Thioredoxin-like_sf"/>
</dbReference>
<dbReference type="Proteomes" id="UP000663864">
    <property type="component" value="Unassembled WGS sequence"/>
</dbReference>
<comment type="subunit">
    <text evidence="4">Homodimer.</text>
</comment>
<dbReference type="FunFam" id="1.20.1050.10:FF:000020">
    <property type="entry name" value="Glutathione S-transferase P 1"/>
    <property type="match status" value="1"/>
</dbReference>
<evidence type="ECO:0000259" key="10">
    <source>
        <dbReference type="PROSITE" id="PS50404"/>
    </source>
</evidence>
<sequence length="254" mass="29272">MASKDQITLGYWNIRGFAEPSRLLLHYTKTPFTNKLYSFGDAPDFKREEWLKDKNSLGLDFPNLPYLIDGSLKISQAKTILTHLGRKFKLMGNDEAETSIIELLIDQSNDLRQELNNVCYRAINFEAVKKKFCDETLPIHLKLFEDFLVRRGKKWLISDTLTAADFQLFEYLDHCWLLSNDDWAEYPKILAYMKAFRELPELKKYLEGEHAKRPINGKMAKFGGVAVQHETIKKEPPKTEESEPAPAPAPAETA</sequence>
<feature type="compositionally biased region" description="Basic and acidic residues" evidence="9">
    <location>
        <begin position="230"/>
        <end position="241"/>
    </location>
</feature>
<evidence type="ECO:0000256" key="2">
    <source>
        <dbReference type="ARBA" id="ARBA00005861"/>
    </source>
</evidence>
<dbReference type="InterPro" id="IPR036282">
    <property type="entry name" value="Glutathione-S-Trfase_C_sf"/>
</dbReference>
<dbReference type="Pfam" id="PF14497">
    <property type="entry name" value="GST_C_3"/>
    <property type="match status" value="1"/>
</dbReference>
<feature type="domain" description="GST C-terminal" evidence="11">
    <location>
        <begin position="94"/>
        <end position="215"/>
    </location>
</feature>
<evidence type="ECO:0000256" key="3">
    <source>
        <dbReference type="ARBA" id="ARBA00007297"/>
    </source>
</evidence>
<evidence type="ECO:0000256" key="1">
    <source>
        <dbReference type="ARBA" id="ARBA00003701"/>
    </source>
</evidence>
<dbReference type="EC" id="2.5.1.18" evidence="5"/>
<dbReference type="CDD" id="cd03075">
    <property type="entry name" value="GST_N_Mu"/>
    <property type="match status" value="1"/>
</dbReference>
<dbReference type="InterPro" id="IPR004045">
    <property type="entry name" value="Glutathione_S-Trfase_N"/>
</dbReference>
<dbReference type="GO" id="GO:0006749">
    <property type="term" value="P:glutathione metabolic process"/>
    <property type="evidence" value="ECO:0007669"/>
    <property type="project" value="TreeGrafter"/>
</dbReference>
<dbReference type="PROSITE" id="PS50405">
    <property type="entry name" value="GST_CTER"/>
    <property type="match status" value="1"/>
</dbReference>
<protein>
    <recommendedName>
        <fullName evidence="5">glutathione transferase</fullName>
        <ecNumber evidence="5">2.5.1.18</ecNumber>
    </recommendedName>
    <alternativeName>
        <fullName evidence="7">GST class-pi</fullName>
    </alternativeName>
</protein>
<dbReference type="InterPro" id="IPR010987">
    <property type="entry name" value="Glutathione-S-Trfase_C-like"/>
</dbReference>
<evidence type="ECO:0000256" key="6">
    <source>
        <dbReference type="ARBA" id="ARBA00022679"/>
    </source>
</evidence>
<dbReference type="PANTHER" id="PTHR11571:SF222">
    <property type="entry name" value="GLUTATHIONE TRANSFERASE"/>
    <property type="match status" value="1"/>
</dbReference>
<proteinExistence type="inferred from homology"/>
<dbReference type="InterPro" id="IPR040079">
    <property type="entry name" value="Glutathione_S-Trfase"/>
</dbReference>
<dbReference type="SFLD" id="SFLDG01205">
    <property type="entry name" value="AMPS.1"/>
    <property type="match status" value="1"/>
</dbReference>
<dbReference type="SUPFAM" id="SSF47616">
    <property type="entry name" value="GST C-terminal domain-like"/>
    <property type="match status" value="1"/>
</dbReference>
<evidence type="ECO:0000259" key="11">
    <source>
        <dbReference type="PROSITE" id="PS50405"/>
    </source>
</evidence>
<dbReference type="SUPFAM" id="SSF52833">
    <property type="entry name" value="Thioredoxin-like"/>
    <property type="match status" value="1"/>
</dbReference>
<dbReference type="GO" id="GO:0004364">
    <property type="term" value="F:glutathione transferase activity"/>
    <property type="evidence" value="ECO:0007669"/>
    <property type="project" value="UniProtKB-EC"/>
</dbReference>
<dbReference type="InterPro" id="IPR050213">
    <property type="entry name" value="GST_superfamily"/>
</dbReference>
<evidence type="ECO:0000256" key="8">
    <source>
        <dbReference type="ARBA" id="ARBA00047960"/>
    </source>
</evidence>
<evidence type="ECO:0000256" key="7">
    <source>
        <dbReference type="ARBA" id="ARBA00032759"/>
    </source>
</evidence>
<gene>
    <name evidence="13" type="ORF">JBS370_LOCUS398</name>
    <name evidence="12" type="ORF">ZHD862_LOCUS34290</name>
</gene>
<dbReference type="EMBL" id="CAJNOT010004360">
    <property type="protein sequence ID" value="CAF1428999.1"/>
    <property type="molecule type" value="Genomic_DNA"/>
</dbReference>
<evidence type="ECO:0000256" key="4">
    <source>
        <dbReference type="ARBA" id="ARBA00011738"/>
    </source>
</evidence>
<dbReference type="Gene3D" id="1.20.1050.10">
    <property type="match status" value="1"/>
</dbReference>
<name>A0A815MWP8_9BILA</name>
<dbReference type="PROSITE" id="PS50404">
    <property type="entry name" value="GST_NTER"/>
    <property type="match status" value="1"/>
</dbReference>
<organism evidence="12 14">
    <name type="scientific">Rotaria sordida</name>
    <dbReference type="NCBI Taxonomy" id="392033"/>
    <lineage>
        <taxon>Eukaryota</taxon>
        <taxon>Metazoa</taxon>
        <taxon>Spiralia</taxon>
        <taxon>Gnathifera</taxon>
        <taxon>Rotifera</taxon>
        <taxon>Eurotatoria</taxon>
        <taxon>Bdelloidea</taxon>
        <taxon>Philodinida</taxon>
        <taxon>Philodinidae</taxon>
        <taxon>Rotaria</taxon>
    </lineage>
</organism>
<dbReference type="InterPro" id="IPR004046">
    <property type="entry name" value="GST_C"/>
</dbReference>
<dbReference type="SFLD" id="SFLDS00019">
    <property type="entry name" value="Glutathione_Transferase_(cytos"/>
    <property type="match status" value="1"/>
</dbReference>
<feature type="compositionally biased region" description="Pro residues" evidence="9">
    <location>
        <begin position="245"/>
        <end position="254"/>
    </location>
</feature>
<feature type="region of interest" description="Disordered" evidence="9">
    <location>
        <begin position="230"/>
        <end position="254"/>
    </location>
</feature>
<accession>A0A815MWP8</accession>
<evidence type="ECO:0000256" key="5">
    <source>
        <dbReference type="ARBA" id="ARBA00012452"/>
    </source>
</evidence>
<dbReference type="Pfam" id="PF02798">
    <property type="entry name" value="GST_N"/>
    <property type="match status" value="1"/>
</dbReference>
<comment type="catalytic activity">
    <reaction evidence="8">
        <text>RX + glutathione = an S-substituted glutathione + a halide anion + H(+)</text>
        <dbReference type="Rhea" id="RHEA:16437"/>
        <dbReference type="ChEBI" id="CHEBI:15378"/>
        <dbReference type="ChEBI" id="CHEBI:16042"/>
        <dbReference type="ChEBI" id="CHEBI:17792"/>
        <dbReference type="ChEBI" id="CHEBI:57925"/>
        <dbReference type="ChEBI" id="CHEBI:90779"/>
        <dbReference type="EC" id="2.5.1.18"/>
    </reaction>
</comment>
<dbReference type="EMBL" id="CAJOBD010000010">
    <property type="protein sequence ID" value="CAF3531548.1"/>
    <property type="molecule type" value="Genomic_DNA"/>
</dbReference>
<dbReference type="Gene3D" id="3.40.30.10">
    <property type="entry name" value="Glutaredoxin"/>
    <property type="match status" value="1"/>
</dbReference>
<keyword evidence="6" id="KW-0808">Transferase</keyword>
<dbReference type="Proteomes" id="UP000663836">
    <property type="component" value="Unassembled WGS sequence"/>
</dbReference>
<feature type="domain" description="GST N-terminal" evidence="10">
    <location>
        <begin position="5"/>
        <end position="92"/>
    </location>
</feature>
<evidence type="ECO:0000313" key="13">
    <source>
        <dbReference type="EMBL" id="CAF3531548.1"/>
    </source>
</evidence>
<dbReference type="AlphaFoldDB" id="A0A815MWP8"/>
<reference evidence="12" key="1">
    <citation type="submission" date="2021-02" db="EMBL/GenBank/DDBJ databases">
        <authorList>
            <person name="Nowell W R."/>
        </authorList>
    </citation>
    <scope>NUCLEOTIDE SEQUENCE</scope>
</reference>
<evidence type="ECO:0000313" key="12">
    <source>
        <dbReference type="EMBL" id="CAF1428999.1"/>
    </source>
</evidence>
<comment type="similarity">
    <text evidence="2">Belongs to the GST superfamily. Mu family.</text>
</comment>
<evidence type="ECO:0000313" key="14">
    <source>
        <dbReference type="Proteomes" id="UP000663864"/>
    </source>
</evidence>
<comment type="caution">
    <text evidence="12">The sequence shown here is derived from an EMBL/GenBank/DDBJ whole genome shotgun (WGS) entry which is preliminary data.</text>
</comment>
<evidence type="ECO:0000256" key="9">
    <source>
        <dbReference type="SAM" id="MobiDB-lite"/>
    </source>
</evidence>